<dbReference type="PANTHER" id="PTHR23023">
    <property type="entry name" value="DIMETHYLANILINE MONOOXYGENASE"/>
    <property type="match status" value="1"/>
</dbReference>
<keyword evidence="11" id="KW-1185">Reference proteome</keyword>
<dbReference type="EMBL" id="VXIV02001482">
    <property type="protein sequence ID" value="KAF6032755.1"/>
    <property type="molecule type" value="Genomic_DNA"/>
</dbReference>
<evidence type="ECO:0000256" key="3">
    <source>
        <dbReference type="ARBA" id="ARBA00022630"/>
    </source>
</evidence>
<dbReference type="EC" id="1.-.-.-" evidence="8"/>
<evidence type="ECO:0000313" key="11">
    <source>
        <dbReference type="Proteomes" id="UP000593567"/>
    </source>
</evidence>
<keyword evidence="9" id="KW-1133">Transmembrane helix</keyword>
<dbReference type="InterPro" id="IPR020946">
    <property type="entry name" value="Flavin_mOase-like"/>
</dbReference>
<dbReference type="GO" id="GO:0050661">
    <property type="term" value="F:NADP binding"/>
    <property type="evidence" value="ECO:0007669"/>
    <property type="project" value="InterPro"/>
</dbReference>
<dbReference type="PIRSF" id="PIRSF000332">
    <property type="entry name" value="FMO"/>
    <property type="match status" value="1"/>
</dbReference>
<comment type="caution">
    <text evidence="10">The sequence shown here is derived from an EMBL/GenBank/DDBJ whole genome shotgun (WGS) entry which is preliminary data.</text>
</comment>
<proteinExistence type="inferred from homology"/>
<protein>
    <recommendedName>
        <fullName evidence="8">Flavin-containing monooxygenase</fullName>
        <ecNumber evidence="8">1.-.-.-</ecNumber>
    </recommendedName>
</protein>
<feature type="transmembrane region" description="Helical" evidence="9">
    <location>
        <begin position="483"/>
        <end position="502"/>
    </location>
</feature>
<dbReference type="AlphaFoldDB" id="A0A7J7K3I7"/>
<evidence type="ECO:0000256" key="7">
    <source>
        <dbReference type="PIRNR" id="PIRNR000332"/>
    </source>
</evidence>
<name>A0A7J7K3I7_BUGNE</name>
<dbReference type="FunFam" id="3.50.50.60:FF:000023">
    <property type="entry name" value="Dimethylaniline monooxygenase [N-oxide-forming]"/>
    <property type="match status" value="1"/>
</dbReference>
<gene>
    <name evidence="10" type="ORF">EB796_008942</name>
</gene>
<evidence type="ECO:0000256" key="4">
    <source>
        <dbReference type="ARBA" id="ARBA00022827"/>
    </source>
</evidence>
<dbReference type="Proteomes" id="UP000593567">
    <property type="component" value="Unassembled WGS sequence"/>
</dbReference>
<keyword evidence="3 7" id="KW-0285">Flavoprotein</keyword>
<evidence type="ECO:0000256" key="2">
    <source>
        <dbReference type="ARBA" id="ARBA00009183"/>
    </source>
</evidence>
<dbReference type="GO" id="GO:0050660">
    <property type="term" value="F:flavin adenine dinucleotide binding"/>
    <property type="evidence" value="ECO:0007669"/>
    <property type="project" value="InterPro"/>
</dbReference>
<keyword evidence="7 8" id="KW-0503">Monooxygenase</keyword>
<keyword evidence="7" id="KW-0256">Endoplasmic reticulum</keyword>
<evidence type="ECO:0000256" key="8">
    <source>
        <dbReference type="RuleBase" id="RU361177"/>
    </source>
</evidence>
<organism evidence="10 11">
    <name type="scientific">Bugula neritina</name>
    <name type="common">Brown bryozoan</name>
    <name type="synonym">Sertularia neritina</name>
    <dbReference type="NCBI Taxonomy" id="10212"/>
    <lineage>
        <taxon>Eukaryota</taxon>
        <taxon>Metazoa</taxon>
        <taxon>Spiralia</taxon>
        <taxon>Lophotrochozoa</taxon>
        <taxon>Bryozoa</taxon>
        <taxon>Gymnolaemata</taxon>
        <taxon>Cheilostomatida</taxon>
        <taxon>Flustrina</taxon>
        <taxon>Buguloidea</taxon>
        <taxon>Bugulidae</taxon>
        <taxon>Bugula</taxon>
    </lineage>
</organism>
<keyword evidence="6 7" id="KW-0560">Oxidoreductase</keyword>
<dbReference type="InterPro" id="IPR000960">
    <property type="entry name" value="Flavin_mOase"/>
</dbReference>
<dbReference type="OrthoDB" id="7777654at2759"/>
<evidence type="ECO:0000256" key="5">
    <source>
        <dbReference type="ARBA" id="ARBA00022857"/>
    </source>
</evidence>
<keyword evidence="5 7" id="KW-0521">NADP</keyword>
<dbReference type="GO" id="GO:0005789">
    <property type="term" value="C:endoplasmic reticulum membrane"/>
    <property type="evidence" value="ECO:0007669"/>
    <property type="project" value="UniProtKB-SubCell"/>
</dbReference>
<sequence length="503" mass="56272">MDKPTKVIEAVVIGGGISGLVTLKSLRQKGINCILCESKEHHGGLWHFSPSNYGVMEFTHINVSKYNYAFSDFPFPAGAVDYPHHSQMAEYIDQYVDNNQLYNHILYRTRVLHVSRYQDEEKDRKLWKLRCHSGASASEFDMYCRYLIIATGHHAKPKVPEFPGQSNFTDKNTVVVGIGNSAVDVAVNCAERKSKSGHGKVYLSTRSGAWVVPNYVFSVPTDLYASRFFLNWLPFPVKQFVFETILRLIHGSPQKWNLNPKMGALETQPTVSPTLIHHIQRGNIEVVPNIREICENSVRFQDGSVAQDIEVVVNCTGYTIDLPFLSDEIKELVLDTKTNDVNLFKNVFSPEIGSELAFIGFVQPSSGGVLPISEIQAQWLAMVIKGGATLPSAIDMKESIALERQACQSRFYKSSRHTIQKDPLVYNDEIASFIGAKPELTKHAAIAHRLLLGSGGVAQWTLQGPFQNDQAEYLVKQVPLPPFSVFMAAMLVLLLLFIFSTVF</sequence>
<accession>A0A7J7K3I7</accession>
<dbReference type="Pfam" id="PF00743">
    <property type="entry name" value="FMO-like"/>
    <property type="match status" value="1"/>
</dbReference>
<dbReference type="InterPro" id="IPR036188">
    <property type="entry name" value="FAD/NAD-bd_sf"/>
</dbReference>
<comment type="subcellular location">
    <subcellularLocation>
        <location evidence="7">Endoplasmic reticulum membrane</location>
    </subcellularLocation>
</comment>
<evidence type="ECO:0000256" key="6">
    <source>
        <dbReference type="ARBA" id="ARBA00023002"/>
    </source>
</evidence>
<keyword evidence="4 7" id="KW-0274">FAD</keyword>
<dbReference type="Gene3D" id="3.50.50.60">
    <property type="entry name" value="FAD/NAD(P)-binding domain"/>
    <property type="match status" value="1"/>
</dbReference>
<reference evidence="10" key="1">
    <citation type="submission" date="2020-06" db="EMBL/GenBank/DDBJ databases">
        <title>Draft genome of Bugula neritina, a colonial animal packing powerful symbionts and potential medicines.</title>
        <authorList>
            <person name="Rayko M."/>
        </authorList>
    </citation>
    <scope>NUCLEOTIDE SEQUENCE [LARGE SCALE GENOMIC DNA]</scope>
    <source>
        <strain evidence="10">Kwan_BN1</strain>
    </source>
</reference>
<keyword evidence="9" id="KW-0812">Transmembrane</keyword>
<dbReference type="InterPro" id="IPR050346">
    <property type="entry name" value="FMO-like"/>
</dbReference>
<comment type="similarity">
    <text evidence="2 7 8">Belongs to the FMO family.</text>
</comment>
<evidence type="ECO:0000256" key="9">
    <source>
        <dbReference type="SAM" id="Phobius"/>
    </source>
</evidence>
<dbReference type="SUPFAM" id="SSF51905">
    <property type="entry name" value="FAD/NAD(P)-binding domain"/>
    <property type="match status" value="3"/>
</dbReference>
<dbReference type="GO" id="GO:0004499">
    <property type="term" value="F:N,N-dimethylaniline monooxygenase activity"/>
    <property type="evidence" value="ECO:0007669"/>
    <property type="project" value="UniProtKB-UniRule"/>
</dbReference>
<dbReference type="PRINTS" id="PR00370">
    <property type="entry name" value="FMOXYGENASE"/>
</dbReference>
<evidence type="ECO:0000313" key="10">
    <source>
        <dbReference type="EMBL" id="KAF6032755.1"/>
    </source>
</evidence>
<comment type="cofactor">
    <cofactor evidence="1 7 8">
        <name>FAD</name>
        <dbReference type="ChEBI" id="CHEBI:57692"/>
    </cofactor>
</comment>
<evidence type="ECO:0000256" key="1">
    <source>
        <dbReference type="ARBA" id="ARBA00001974"/>
    </source>
</evidence>
<keyword evidence="7 9" id="KW-0472">Membrane</keyword>